<evidence type="ECO:0000259" key="3">
    <source>
        <dbReference type="Pfam" id="PF16761"/>
    </source>
</evidence>
<feature type="domain" description="Cryptic loci regulator 2 N-terminal" evidence="3">
    <location>
        <begin position="87"/>
        <end position="129"/>
    </location>
</feature>
<accession>A0A086THI4</accession>
<dbReference type="GO" id="GO:0030466">
    <property type="term" value="P:silent mating-type cassette heterochromatin formation"/>
    <property type="evidence" value="ECO:0007669"/>
    <property type="project" value="TreeGrafter"/>
</dbReference>
<feature type="compositionally biased region" description="Polar residues" evidence="1">
    <location>
        <begin position="173"/>
        <end position="187"/>
    </location>
</feature>
<name>A0A086THI4_HAPC1</name>
<proteinExistence type="predicted"/>
<feature type="region of interest" description="Disordered" evidence="1">
    <location>
        <begin position="27"/>
        <end position="52"/>
    </location>
</feature>
<dbReference type="InterPro" id="IPR031915">
    <property type="entry name" value="Clr2_N"/>
</dbReference>
<evidence type="ECO:0000256" key="1">
    <source>
        <dbReference type="SAM" id="MobiDB-lite"/>
    </source>
</evidence>
<dbReference type="Proteomes" id="UP000029964">
    <property type="component" value="Unassembled WGS sequence"/>
</dbReference>
<feature type="compositionally biased region" description="Low complexity" evidence="1">
    <location>
        <begin position="28"/>
        <end position="37"/>
    </location>
</feature>
<feature type="compositionally biased region" description="Polar residues" evidence="1">
    <location>
        <begin position="135"/>
        <end position="144"/>
    </location>
</feature>
<evidence type="ECO:0008006" key="6">
    <source>
        <dbReference type="Google" id="ProtNLM"/>
    </source>
</evidence>
<gene>
    <name evidence="4" type="ORF">ACRE_004380</name>
</gene>
<dbReference type="PANTHER" id="PTHR38046">
    <property type="entry name" value="CRYPTIC LOCI REGULATOR 2"/>
    <property type="match status" value="1"/>
</dbReference>
<dbReference type="GO" id="GO:0070824">
    <property type="term" value="C:SHREC complex"/>
    <property type="evidence" value="ECO:0007669"/>
    <property type="project" value="InterPro"/>
</dbReference>
<feature type="compositionally biased region" description="Low complexity" evidence="1">
    <location>
        <begin position="194"/>
        <end position="210"/>
    </location>
</feature>
<evidence type="ECO:0000259" key="2">
    <source>
        <dbReference type="Pfam" id="PF10383"/>
    </source>
</evidence>
<organism evidence="4 5">
    <name type="scientific">Hapsidospora chrysogenum (strain ATCC 11550 / CBS 779.69 / DSM 880 / IAM 14645 / JCM 23072 / IMI 49137)</name>
    <name type="common">Acremonium chrysogenum</name>
    <dbReference type="NCBI Taxonomy" id="857340"/>
    <lineage>
        <taxon>Eukaryota</taxon>
        <taxon>Fungi</taxon>
        <taxon>Dikarya</taxon>
        <taxon>Ascomycota</taxon>
        <taxon>Pezizomycotina</taxon>
        <taxon>Sordariomycetes</taxon>
        <taxon>Hypocreomycetidae</taxon>
        <taxon>Hypocreales</taxon>
        <taxon>Bionectriaceae</taxon>
        <taxon>Hapsidospora</taxon>
    </lineage>
</organism>
<evidence type="ECO:0000313" key="5">
    <source>
        <dbReference type="Proteomes" id="UP000029964"/>
    </source>
</evidence>
<feature type="region of interest" description="Disordered" evidence="1">
    <location>
        <begin position="132"/>
        <end position="236"/>
    </location>
</feature>
<sequence>MADTKDFDVIRICRSDGADTGPGYWPVTAPAASTTKKSTTEKTPRAKPQMTRLSEDDPRFVEWRVKLGILLKQELSPNPDEGNAWSKHLWVSGYPIKAKLFKTPQEFALHLIWLLSTSKDYKDCCCVHCNLPNLPKQSPPSDDTPTLARASPVKPPEKPAPKVTPVPLPQIPGKSQSKPSTPTQRAQVMQRAGTSSASPMPTSTPTSTTAKQTPVLTPSPGQAPQAQPMAQIQPQVQSQPTVGWSLQSSFLFRVGELVWYKNGNTWRLGVVAGSNNQNGHELLPIGHWMSQPRNAMKATEDLRPFYAFSVPEVTIPDLKNKFYDDVPWEAMFRAAGNEAGKRDLLALDASKMAASKIDRSYSLWSQSSEDASGKAYFGCFFGTERIEVGDCLRLRSLPLELGVVSDTAILGLRTIFTSADYPDAVLFCGNIYVLVKGEATNAGAPGNLPLALQDESNWRNSIGAIGWQWLLVKEDVVLQQQSIRGRFYPTHRLMPILDPARFRHAIQLGQVNDQLAPQLNNHMDGNGRYIGRRRNRLDTLGASVVQGAQLALEPHVREEPDMAIPQQQG</sequence>
<dbReference type="AlphaFoldDB" id="A0A086THI4"/>
<dbReference type="OrthoDB" id="2421327at2759"/>
<feature type="compositionally biased region" description="Low complexity" evidence="1">
    <location>
        <begin position="218"/>
        <end position="236"/>
    </location>
</feature>
<comment type="caution">
    <text evidence="4">The sequence shown here is derived from an EMBL/GenBank/DDBJ whole genome shotgun (WGS) entry which is preliminary data.</text>
</comment>
<evidence type="ECO:0000313" key="4">
    <source>
        <dbReference type="EMBL" id="KFH48816.1"/>
    </source>
</evidence>
<dbReference type="PANTHER" id="PTHR38046:SF1">
    <property type="entry name" value="CRYPTIC LOCI REGULATOR 2"/>
    <property type="match status" value="1"/>
</dbReference>
<protein>
    <recommendedName>
        <fullName evidence="6">Cryptic loci regulator 2 C-terminal domain-containing protein</fullName>
    </recommendedName>
</protein>
<dbReference type="STRING" id="857340.A0A086THI4"/>
<dbReference type="EMBL" id="JPKY01000002">
    <property type="protein sequence ID" value="KFH48816.1"/>
    <property type="molecule type" value="Genomic_DNA"/>
</dbReference>
<keyword evidence="5" id="KW-1185">Reference proteome</keyword>
<dbReference type="GO" id="GO:0031934">
    <property type="term" value="C:mating-type region heterochromatin"/>
    <property type="evidence" value="ECO:0007669"/>
    <property type="project" value="TreeGrafter"/>
</dbReference>
<dbReference type="HOGENOM" id="CLU_029547_0_0_1"/>
<dbReference type="GO" id="GO:0033553">
    <property type="term" value="C:rDNA heterochromatin"/>
    <property type="evidence" value="ECO:0007669"/>
    <property type="project" value="TreeGrafter"/>
</dbReference>
<dbReference type="InterPro" id="IPR018839">
    <property type="entry name" value="Tscrpt-silencing_Clr2_C"/>
</dbReference>
<dbReference type="Pfam" id="PF16761">
    <property type="entry name" value="Clr2_transil"/>
    <property type="match status" value="1"/>
</dbReference>
<feature type="domain" description="Cryptic loci regulator 2 C-terminal" evidence="2">
    <location>
        <begin position="376"/>
        <end position="489"/>
    </location>
</feature>
<reference evidence="5" key="1">
    <citation type="journal article" date="2014" name="Genome Announc.">
        <title>Genome sequence and annotation of Acremonium chrysogenum, producer of the beta-lactam antibiotic cephalosporin C.</title>
        <authorList>
            <person name="Terfehr D."/>
            <person name="Dahlmann T.A."/>
            <person name="Specht T."/>
            <person name="Zadra I."/>
            <person name="Kuernsteiner H."/>
            <person name="Kueck U."/>
        </authorList>
    </citation>
    <scope>NUCLEOTIDE SEQUENCE [LARGE SCALE GENOMIC DNA]</scope>
    <source>
        <strain evidence="5">ATCC 11550 / CBS 779.69 / DSM 880 / IAM 14645 / JCM 23072 / IMI 49137</strain>
    </source>
</reference>
<dbReference type="Pfam" id="PF10383">
    <property type="entry name" value="Clr2"/>
    <property type="match status" value="1"/>
</dbReference>
<dbReference type="InterPro" id="IPR038986">
    <property type="entry name" value="Clr2"/>
</dbReference>